<keyword evidence="6 10" id="KW-0378">Hydrolase</keyword>
<comment type="caution">
    <text evidence="8">Lacks conserved residue(s) required for the propagation of feature annotation.</text>
</comment>
<accession>A0ABR3FHS3</accession>
<protein>
    <recommendedName>
        <fullName evidence="3">ubiquitinyl hydrolase 1</fullName>
        <ecNumber evidence="3">3.4.19.12</ecNumber>
    </recommendedName>
</protein>
<dbReference type="EC" id="3.4.19.12" evidence="3"/>
<name>A0ABR3FHS3_9AGAR</name>
<dbReference type="SUPFAM" id="SSF54001">
    <property type="entry name" value="Cysteine proteinases"/>
    <property type="match status" value="1"/>
</dbReference>
<comment type="catalytic activity">
    <reaction evidence="1">
        <text>Thiol-dependent hydrolysis of ester, thioester, amide, peptide and isopeptide bonds formed by the C-terminal Gly of ubiquitin (a 76-residue protein attached to proteins as an intracellular targeting signal).</text>
        <dbReference type="EC" id="3.4.19.12"/>
    </reaction>
</comment>
<evidence type="ECO:0000256" key="3">
    <source>
        <dbReference type="ARBA" id="ARBA00012759"/>
    </source>
</evidence>
<dbReference type="PANTHER" id="PTHR10589:SF17">
    <property type="entry name" value="UBIQUITIN CARBOXYL-TERMINAL HYDROLASE"/>
    <property type="match status" value="1"/>
</dbReference>
<dbReference type="InterPro" id="IPR001578">
    <property type="entry name" value="Peptidase_C12_UCH"/>
</dbReference>
<evidence type="ECO:0000256" key="1">
    <source>
        <dbReference type="ARBA" id="ARBA00000707"/>
    </source>
</evidence>
<sequence>MGYFLDKSPLERAKFLETTPLFANIHADAAGTGQSAVPTDLDTDLHFTCFVTGQDGKIWELDGRRKGPVERGVVQGDFFTEVAKTIKETYVDQSSSIQFGMVALGPPGGW</sequence>
<evidence type="ECO:0000256" key="2">
    <source>
        <dbReference type="ARBA" id="ARBA00009326"/>
    </source>
</evidence>
<dbReference type="InterPro" id="IPR038765">
    <property type="entry name" value="Papain-like_cys_pep_sf"/>
</dbReference>
<evidence type="ECO:0000256" key="7">
    <source>
        <dbReference type="ARBA" id="ARBA00022807"/>
    </source>
</evidence>
<evidence type="ECO:0000313" key="11">
    <source>
        <dbReference type="Proteomes" id="UP001465976"/>
    </source>
</evidence>
<keyword evidence="5" id="KW-0833">Ubl conjugation pathway</keyword>
<dbReference type="Gene3D" id="3.40.532.10">
    <property type="entry name" value="Peptidase C12, ubiquitin carboxyl-terminal hydrolase"/>
    <property type="match status" value="1"/>
</dbReference>
<evidence type="ECO:0000256" key="6">
    <source>
        <dbReference type="ARBA" id="ARBA00022801"/>
    </source>
</evidence>
<comment type="similarity">
    <text evidence="2 8">Belongs to the peptidase C12 family.</text>
</comment>
<feature type="domain" description="UCH catalytic" evidence="9">
    <location>
        <begin position="1"/>
        <end position="106"/>
    </location>
</feature>
<organism evidence="10 11">
    <name type="scientific">Marasmius crinis-equi</name>
    <dbReference type="NCBI Taxonomy" id="585013"/>
    <lineage>
        <taxon>Eukaryota</taxon>
        <taxon>Fungi</taxon>
        <taxon>Dikarya</taxon>
        <taxon>Basidiomycota</taxon>
        <taxon>Agaricomycotina</taxon>
        <taxon>Agaricomycetes</taxon>
        <taxon>Agaricomycetidae</taxon>
        <taxon>Agaricales</taxon>
        <taxon>Marasmiineae</taxon>
        <taxon>Marasmiaceae</taxon>
        <taxon>Marasmius</taxon>
    </lineage>
</organism>
<dbReference type="GO" id="GO:0004843">
    <property type="term" value="F:cysteine-type deubiquitinase activity"/>
    <property type="evidence" value="ECO:0007669"/>
    <property type="project" value="UniProtKB-EC"/>
</dbReference>
<evidence type="ECO:0000256" key="5">
    <source>
        <dbReference type="ARBA" id="ARBA00022786"/>
    </source>
</evidence>
<dbReference type="PANTHER" id="PTHR10589">
    <property type="entry name" value="UBIQUITIN CARBOXYL-TERMINAL HYDROLASE"/>
    <property type="match status" value="1"/>
</dbReference>
<evidence type="ECO:0000259" key="9">
    <source>
        <dbReference type="PROSITE" id="PS52048"/>
    </source>
</evidence>
<dbReference type="InterPro" id="IPR036959">
    <property type="entry name" value="Peptidase_C12_UCH_sf"/>
</dbReference>
<keyword evidence="4" id="KW-0645">Protease</keyword>
<keyword evidence="11" id="KW-1185">Reference proteome</keyword>
<comment type="caution">
    <text evidence="10">The sequence shown here is derived from an EMBL/GenBank/DDBJ whole genome shotgun (WGS) entry which is preliminary data.</text>
</comment>
<reference evidence="10 11" key="1">
    <citation type="submission" date="2024-02" db="EMBL/GenBank/DDBJ databases">
        <title>A draft genome for the cacao thread blight pathogen Marasmius crinis-equi.</title>
        <authorList>
            <person name="Cohen S.P."/>
            <person name="Baruah I.K."/>
            <person name="Amoako-Attah I."/>
            <person name="Bukari Y."/>
            <person name="Meinhardt L.W."/>
            <person name="Bailey B.A."/>
        </authorList>
    </citation>
    <scope>NUCLEOTIDE SEQUENCE [LARGE SCALE GENOMIC DNA]</scope>
    <source>
        <strain evidence="10 11">GH-76</strain>
    </source>
</reference>
<evidence type="ECO:0000256" key="4">
    <source>
        <dbReference type="ARBA" id="ARBA00022670"/>
    </source>
</evidence>
<evidence type="ECO:0000313" key="10">
    <source>
        <dbReference type="EMBL" id="KAL0574755.1"/>
    </source>
</evidence>
<dbReference type="Pfam" id="PF01088">
    <property type="entry name" value="Peptidase_C12"/>
    <property type="match status" value="1"/>
</dbReference>
<evidence type="ECO:0000256" key="8">
    <source>
        <dbReference type="PROSITE-ProRule" id="PRU01393"/>
    </source>
</evidence>
<dbReference type="Proteomes" id="UP001465976">
    <property type="component" value="Unassembled WGS sequence"/>
</dbReference>
<gene>
    <name evidence="10" type="primary">YUH1_2</name>
    <name evidence="10" type="ORF">V5O48_007201</name>
</gene>
<dbReference type="EMBL" id="JBAHYK010000368">
    <property type="protein sequence ID" value="KAL0574755.1"/>
    <property type="molecule type" value="Genomic_DNA"/>
</dbReference>
<keyword evidence="7" id="KW-0788">Thiol protease</keyword>
<proteinExistence type="inferred from homology"/>
<dbReference type="PROSITE" id="PS52048">
    <property type="entry name" value="UCH_DOMAIN"/>
    <property type="match status" value="1"/>
</dbReference>